<gene>
    <name evidence="2" type="ORF">ACFQHR_15750</name>
</gene>
<dbReference type="RefSeq" id="WP_066616841.1">
    <property type="nucleotide sequence ID" value="NZ_JBHSYQ010000015.1"/>
</dbReference>
<feature type="transmembrane region" description="Helical" evidence="1">
    <location>
        <begin position="50"/>
        <end position="71"/>
    </location>
</feature>
<reference evidence="3" key="1">
    <citation type="journal article" date="2019" name="Int. J. Syst. Evol. Microbiol.">
        <title>The Global Catalogue of Microorganisms (GCM) 10K type strain sequencing project: providing services to taxonomists for standard genome sequencing and annotation.</title>
        <authorList>
            <consortium name="The Broad Institute Genomics Platform"/>
            <consortium name="The Broad Institute Genome Sequencing Center for Infectious Disease"/>
            <person name="Wu L."/>
            <person name="Ma J."/>
        </authorList>
    </citation>
    <scope>NUCLEOTIDE SEQUENCE [LARGE SCALE GENOMIC DNA]</scope>
    <source>
        <strain evidence="3">CGMCC 4.7393</strain>
    </source>
</reference>
<sequence>MQTITRKEKILAFIHDYYFGYGVLVAAMRLITGPLFLLCGIFVLDDSARFRWAIILYAVYFIAKPVLWVLFRPAQYQEERLEVDLNEERLLLKDELGNESSIRWETFKNIKEASFYYVFIVFYYSAYQVAQENTAARAKIWVK</sequence>
<keyword evidence="1" id="KW-0812">Transmembrane</keyword>
<evidence type="ECO:0000256" key="1">
    <source>
        <dbReference type="SAM" id="Phobius"/>
    </source>
</evidence>
<keyword evidence="1" id="KW-1133">Transmembrane helix</keyword>
<proteinExistence type="predicted"/>
<comment type="caution">
    <text evidence="2">The sequence shown here is derived from an EMBL/GenBank/DDBJ whole genome shotgun (WGS) entry which is preliminary data.</text>
</comment>
<evidence type="ECO:0000313" key="2">
    <source>
        <dbReference type="EMBL" id="MFC6999089.1"/>
    </source>
</evidence>
<keyword evidence="1" id="KW-0472">Membrane</keyword>
<evidence type="ECO:0000313" key="3">
    <source>
        <dbReference type="Proteomes" id="UP001596405"/>
    </source>
</evidence>
<feature type="transmembrane region" description="Helical" evidence="1">
    <location>
        <begin position="21"/>
        <end position="44"/>
    </location>
</feature>
<keyword evidence="3" id="KW-1185">Reference proteome</keyword>
<protein>
    <submittedName>
        <fullName evidence="2">Uncharacterized protein</fullName>
    </submittedName>
</protein>
<accession>A0ABW2DQV9</accession>
<name>A0ABW2DQV9_9BACT</name>
<organism evidence="2 3">
    <name type="scientific">Rufibacter roseus</name>
    <dbReference type="NCBI Taxonomy" id="1567108"/>
    <lineage>
        <taxon>Bacteria</taxon>
        <taxon>Pseudomonadati</taxon>
        <taxon>Bacteroidota</taxon>
        <taxon>Cytophagia</taxon>
        <taxon>Cytophagales</taxon>
        <taxon>Hymenobacteraceae</taxon>
        <taxon>Rufibacter</taxon>
    </lineage>
</organism>
<dbReference type="EMBL" id="JBHSYQ010000015">
    <property type="protein sequence ID" value="MFC6999089.1"/>
    <property type="molecule type" value="Genomic_DNA"/>
</dbReference>
<dbReference type="Proteomes" id="UP001596405">
    <property type="component" value="Unassembled WGS sequence"/>
</dbReference>